<feature type="transmembrane region" description="Helical" evidence="2">
    <location>
        <begin position="37"/>
        <end position="56"/>
    </location>
</feature>
<dbReference type="Proteomes" id="UP000320386">
    <property type="component" value="Chromosome"/>
</dbReference>
<organism evidence="3 4">
    <name type="scientific">Mucisphaera calidilacus</name>
    <dbReference type="NCBI Taxonomy" id="2527982"/>
    <lineage>
        <taxon>Bacteria</taxon>
        <taxon>Pseudomonadati</taxon>
        <taxon>Planctomycetota</taxon>
        <taxon>Phycisphaerae</taxon>
        <taxon>Phycisphaerales</taxon>
        <taxon>Phycisphaeraceae</taxon>
        <taxon>Mucisphaera</taxon>
    </lineage>
</organism>
<dbReference type="OrthoDB" id="9801810at2"/>
<gene>
    <name evidence="3" type="ORF">Pan265_01880</name>
</gene>
<evidence type="ECO:0000256" key="1">
    <source>
        <dbReference type="SAM" id="MobiDB-lite"/>
    </source>
</evidence>
<evidence type="ECO:0000313" key="3">
    <source>
        <dbReference type="EMBL" id="QDU70362.1"/>
    </source>
</evidence>
<accession>A0A518BTQ7</accession>
<keyword evidence="4" id="KW-1185">Reference proteome</keyword>
<evidence type="ECO:0000313" key="4">
    <source>
        <dbReference type="Proteomes" id="UP000320386"/>
    </source>
</evidence>
<name>A0A518BTQ7_9BACT</name>
<keyword evidence="2" id="KW-0812">Transmembrane</keyword>
<dbReference type="KEGG" id="mcad:Pan265_01880"/>
<dbReference type="EMBL" id="CP036280">
    <property type="protein sequence ID" value="QDU70362.1"/>
    <property type="molecule type" value="Genomic_DNA"/>
</dbReference>
<proteinExistence type="predicted"/>
<keyword evidence="2" id="KW-0472">Membrane</keyword>
<evidence type="ECO:0000256" key="2">
    <source>
        <dbReference type="SAM" id="Phobius"/>
    </source>
</evidence>
<protein>
    <submittedName>
        <fullName evidence="3">Uncharacterized protein</fullName>
    </submittedName>
</protein>
<sequence>MVLIWLVLVFAVALVTFTGGVFLAFHPLHHQSGTSRLMARSLAVGLFAAFGLNVAACWTASQTVRAYWQAQADLVTEILPEIEMYAVNHPGRPIPAQWVGRSIEPMFEGGTNPVPYRYVEVKAYRGTPNDYQWVAYTPEPFYQAPWSFIKPLGNRTRLVLLASGELLWLTEERFQELRPDIASPGNELAQKQEGESSTSVFDALTR</sequence>
<reference evidence="3 4" key="1">
    <citation type="submission" date="2019-02" db="EMBL/GenBank/DDBJ databases">
        <title>Deep-cultivation of Planctomycetes and their phenomic and genomic characterization uncovers novel biology.</title>
        <authorList>
            <person name="Wiegand S."/>
            <person name="Jogler M."/>
            <person name="Boedeker C."/>
            <person name="Pinto D."/>
            <person name="Vollmers J."/>
            <person name="Rivas-Marin E."/>
            <person name="Kohn T."/>
            <person name="Peeters S.H."/>
            <person name="Heuer A."/>
            <person name="Rast P."/>
            <person name="Oberbeckmann S."/>
            <person name="Bunk B."/>
            <person name="Jeske O."/>
            <person name="Meyerdierks A."/>
            <person name="Storesund J.E."/>
            <person name="Kallscheuer N."/>
            <person name="Luecker S."/>
            <person name="Lage O.M."/>
            <person name="Pohl T."/>
            <person name="Merkel B.J."/>
            <person name="Hornburger P."/>
            <person name="Mueller R.-W."/>
            <person name="Bruemmer F."/>
            <person name="Labrenz M."/>
            <person name="Spormann A.M."/>
            <person name="Op den Camp H."/>
            <person name="Overmann J."/>
            <person name="Amann R."/>
            <person name="Jetten M.S.M."/>
            <person name="Mascher T."/>
            <person name="Medema M.H."/>
            <person name="Devos D.P."/>
            <person name="Kaster A.-K."/>
            <person name="Ovreas L."/>
            <person name="Rohde M."/>
            <person name="Galperin M.Y."/>
            <person name="Jogler C."/>
        </authorList>
    </citation>
    <scope>NUCLEOTIDE SEQUENCE [LARGE SCALE GENOMIC DNA]</scope>
    <source>
        <strain evidence="3 4">Pan265</strain>
    </source>
</reference>
<dbReference type="AlphaFoldDB" id="A0A518BTQ7"/>
<feature type="transmembrane region" description="Helical" evidence="2">
    <location>
        <begin position="6"/>
        <end position="25"/>
    </location>
</feature>
<dbReference type="RefSeq" id="WP_145444405.1">
    <property type="nucleotide sequence ID" value="NZ_CP036280.1"/>
</dbReference>
<keyword evidence="2" id="KW-1133">Transmembrane helix</keyword>
<feature type="region of interest" description="Disordered" evidence="1">
    <location>
        <begin position="184"/>
        <end position="206"/>
    </location>
</feature>